<protein>
    <submittedName>
        <fullName evidence="5">AraC family transcriptional regulator</fullName>
    </submittedName>
</protein>
<dbReference type="Pfam" id="PF02311">
    <property type="entry name" value="AraC_binding"/>
    <property type="match status" value="1"/>
</dbReference>
<evidence type="ECO:0000256" key="2">
    <source>
        <dbReference type="ARBA" id="ARBA00023125"/>
    </source>
</evidence>
<dbReference type="SMART" id="SM00342">
    <property type="entry name" value="HTH_ARAC"/>
    <property type="match status" value="1"/>
</dbReference>
<organism evidence="5 6">
    <name type="scientific">Cohnella hashimotonis</name>
    <dbReference type="NCBI Taxonomy" id="2826895"/>
    <lineage>
        <taxon>Bacteria</taxon>
        <taxon>Bacillati</taxon>
        <taxon>Bacillota</taxon>
        <taxon>Bacilli</taxon>
        <taxon>Bacillales</taxon>
        <taxon>Paenibacillaceae</taxon>
        <taxon>Cohnella</taxon>
    </lineage>
</organism>
<dbReference type="SUPFAM" id="SSF51215">
    <property type="entry name" value="Regulatory protein AraC"/>
    <property type="match status" value="1"/>
</dbReference>
<evidence type="ECO:0000259" key="4">
    <source>
        <dbReference type="PROSITE" id="PS01124"/>
    </source>
</evidence>
<dbReference type="SUPFAM" id="SSF46689">
    <property type="entry name" value="Homeodomain-like"/>
    <property type="match status" value="2"/>
</dbReference>
<evidence type="ECO:0000256" key="3">
    <source>
        <dbReference type="ARBA" id="ARBA00023163"/>
    </source>
</evidence>
<dbReference type="Gene3D" id="1.10.10.60">
    <property type="entry name" value="Homeodomain-like"/>
    <property type="match status" value="2"/>
</dbReference>
<dbReference type="PRINTS" id="PR00032">
    <property type="entry name" value="HTHARAC"/>
</dbReference>
<sequence>MKFLKLNINRPLSFVSAGSFVADQPWIHTKRSITSFELIIVVRDTVYLELGEEQYPLQPKQTLLILPNQPHCGYDWSDKNCSFHWFHFQCENDYEVIEEKELYADLIMLDNNPYLHRLADYVYIPVFSSPREIERVNILFHQLLHTMESGYYTGHSLNYLVTLLLIELSEQTLSQLKSQSQTDEAADPAEKKLMKILEWIRIHSAERISVQDVAQQFTYNKDYLIRFFKKHMGMSMQEYIHSLKIAKAKNMLYQSSMSIKEIAFALGFQDEKYFMKLFKRLQGLTPTEFRSAYYRTHLNNK</sequence>
<keyword evidence="3" id="KW-0804">Transcription</keyword>
<dbReference type="InterPro" id="IPR037923">
    <property type="entry name" value="HTH-like"/>
</dbReference>
<keyword evidence="1" id="KW-0805">Transcription regulation</keyword>
<dbReference type="PROSITE" id="PS01124">
    <property type="entry name" value="HTH_ARAC_FAMILY_2"/>
    <property type="match status" value="1"/>
</dbReference>
<dbReference type="PROSITE" id="PS00041">
    <property type="entry name" value="HTH_ARAC_FAMILY_1"/>
    <property type="match status" value="1"/>
</dbReference>
<dbReference type="PANTHER" id="PTHR43280">
    <property type="entry name" value="ARAC-FAMILY TRANSCRIPTIONAL REGULATOR"/>
    <property type="match status" value="1"/>
</dbReference>
<evidence type="ECO:0000256" key="1">
    <source>
        <dbReference type="ARBA" id="ARBA00023015"/>
    </source>
</evidence>
<proteinExistence type="predicted"/>
<dbReference type="InterPro" id="IPR018060">
    <property type="entry name" value="HTH_AraC"/>
</dbReference>
<dbReference type="PANTHER" id="PTHR43280:SF2">
    <property type="entry name" value="HTH-TYPE TRANSCRIPTIONAL REGULATOR EXSA"/>
    <property type="match status" value="1"/>
</dbReference>
<reference evidence="5" key="1">
    <citation type="submission" date="2023-04" db="EMBL/GenBank/DDBJ databases">
        <title>Comparative genomic analysis of Cohnella hashimotonis sp. nov., isolated from the International Space Station.</title>
        <authorList>
            <person name="Venkateswaran K."/>
            <person name="Simpson A."/>
        </authorList>
    </citation>
    <scope>NUCLEOTIDE SEQUENCE</scope>
    <source>
        <strain evidence="5">F6_2S_P_1</strain>
    </source>
</reference>
<dbReference type="EMBL" id="JAGRPV010000001">
    <property type="protein sequence ID" value="MDI4647051.1"/>
    <property type="molecule type" value="Genomic_DNA"/>
</dbReference>
<dbReference type="InterPro" id="IPR020449">
    <property type="entry name" value="Tscrpt_reg_AraC-type_HTH"/>
</dbReference>
<accession>A0ABT6TJP0</accession>
<dbReference type="InterPro" id="IPR018062">
    <property type="entry name" value="HTH_AraC-typ_CS"/>
</dbReference>
<evidence type="ECO:0000313" key="5">
    <source>
        <dbReference type="EMBL" id="MDI4647051.1"/>
    </source>
</evidence>
<dbReference type="InterPro" id="IPR003313">
    <property type="entry name" value="AraC-bd"/>
</dbReference>
<dbReference type="Pfam" id="PF12833">
    <property type="entry name" value="HTH_18"/>
    <property type="match status" value="1"/>
</dbReference>
<name>A0ABT6TJP0_9BACL</name>
<dbReference type="InterPro" id="IPR009057">
    <property type="entry name" value="Homeodomain-like_sf"/>
</dbReference>
<feature type="domain" description="HTH araC/xylS-type" evidence="4">
    <location>
        <begin position="194"/>
        <end position="292"/>
    </location>
</feature>
<comment type="caution">
    <text evidence="5">The sequence shown here is derived from an EMBL/GenBank/DDBJ whole genome shotgun (WGS) entry which is preliminary data.</text>
</comment>
<keyword evidence="2" id="KW-0238">DNA-binding</keyword>
<dbReference type="RefSeq" id="WP_282909857.1">
    <property type="nucleotide sequence ID" value="NZ_JAGRPV010000001.1"/>
</dbReference>
<gene>
    <name evidence="5" type="ORF">KB449_18890</name>
</gene>
<keyword evidence="6" id="KW-1185">Reference proteome</keyword>
<evidence type="ECO:0000313" key="6">
    <source>
        <dbReference type="Proteomes" id="UP001161691"/>
    </source>
</evidence>
<dbReference type="Proteomes" id="UP001161691">
    <property type="component" value="Unassembled WGS sequence"/>
</dbReference>